<dbReference type="AlphaFoldDB" id="A0A2C9X1Q3"/>
<comment type="caution">
    <text evidence="1">The sequence shown here is derived from an EMBL/GenBank/DDBJ whole genome shotgun (WGS) entry which is preliminary data.</text>
</comment>
<evidence type="ECO:0000313" key="2">
    <source>
        <dbReference type="Proteomes" id="UP000194699"/>
    </source>
</evidence>
<dbReference type="EMBL" id="NGEL01000165">
    <property type="protein sequence ID" value="OTM81810.1"/>
    <property type="molecule type" value="Genomic_DNA"/>
</dbReference>
<dbReference type="InterPro" id="IPR045565">
    <property type="entry name" value="Phage_capsid_2"/>
</dbReference>
<dbReference type="RefSeq" id="WP_086249897.1">
    <property type="nucleotide sequence ID" value="NZ_CP133706.1"/>
</dbReference>
<accession>A0A2C9X1Q3</accession>
<dbReference type="Proteomes" id="UP000194699">
    <property type="component" value="Unassembled WGS sequence"/>
</dbReference>
<evidence type="ECO:0000313" key="1">
    <source>
        <dbReference type="EMBL" id="OTM81810.1"/>
    </source>
</evidence>
<evidence type="ECO:0008006" key="3">
    <source>
        <dbReference type="Google" id="ProtNLM"/>
    </source>
</evidence>
<reference evidence="1 2" key="1">
    <citation type="submission" date="2017-05" db="EMBL/GenBank/DDBJ databases">
        <authorList>
            <person name="Song R."/>
            <person name="Chenine A.L."/>
            <person name="Ruprecht R.M."/>
        </authorList>
    </citation>
    <scope>NUCLEOTIDE SEQUENCE [LARGE SCALE GENOMIC DNA]</scope>
    <source>
        <strain evidence="1 2">PR350</strain>
    </source>
</reference>
<sequence>MAQDMATNGAMITAAFKRQFHDAFEVKCQQDKSVLQVAVKDRGPIQGSSFTINDMGMVEMQPSGSRFGDTVWSVPEAGTRLATMADYDLFVPIEPRDEPKLSANPTNEYMQACLAAEMRQRDRVIFNALGASIQRKNIDGETYTPTPLPANQKIAAAATPMNKAKIVRARKLFRQNHADKFPLYMIYNAEILEQILIDDELTKWDKETIQAIQDGDVAKKWAGFLWLPYEDITSVTAGSPAVTTQTTFAFAQGAIHYGRNSISNFDIATRPDKKNVKQIGGIASYGAGRANEQKVVQIDFIV</sequence>
<dbReference type="Pfam" id="PF19821">
    <property type="entry name" value="Phage_capsid_2"/>
    <property type="match status" value="1"/>
</dbReference>
<proteinExistence type="predicted"/>
<gene>
    <name evidence="1" type="ORF">B9X95_16270</name>
</gene>
<protein>
    <recommendedName>
        <fullName evidence="3">Phage capsid protein</fullName>
    </recommendedName>
</protein>
<name>A0A2C9X1Q3_ACIBA</name>
<organism evidence="1 2">
    <name type="scientific">Acinetobacter baumannii</name>
    <dbReference type="NCBI Taxonomy" id="470"/>
    <lineage>
        <taxon>Bacteria</taxon>
        <taxon>Pseudomonadati</taxon>
        <taxon>Pseudomonadota</taxon>
        <taxon>Gammaproteobacteria</taxon>
        <taxon>Moraxellales</taxon>
        <taxon>Moraxellaceae</taxon>
        <taxon>Acinetobacter</taxon>
        <taxon>Acinetobacter calcoaceticus/baumannii complex</taxon>
    </lineage>
</organism>